<evidence type="ECO:0000256" key="1">
    <source>
        <dbReference type="ARBA" id="ARBA00022527"/>
    </source>
</evidence>
<dbReference type="InterPro" id="IPR003594">
    <property type="entry name" value="HATPase_dom"/>
</dbReference>
<protein>
    <submittedName>
        <fullName evidence="4">Histidine kinase-like protein</fullName>
    </submittedName>
</protein>
<accession>A0A2S6GSW5</accession>
<proteinExistence type="predicted"/>
<dbReference type="PANTHER" id="PTHR35526">
    <property type="entry name" value="ANTI-SIGMA-F FACTOR RSBW-RELATED"/>
    <property type="match status" value="1"/>
</dbReference>
<keyword evidence="5" id="KW-1185">Reference proteome</keyword>
<dbReference type="Gene3D" id="3.30.565.10">
    <property type="entry name" value="Histidine kinase-like ATPase, C-terminal domain"/>
    <property type="match status" value="1"/>
</dbReference>
<dbReference type="AlphaFoldDB" id="A0A2S6GSW5"/>
<dbReference type="CDD" id="cd16936">
    <property type="entry name" value="HATPase_RsbW-like"/>
    <property type="match status" value="1"/>
</dbReference>
<gene>
    <name evidence="4" type="ORF">CLV40_1052</name>
</gene>
<evidence type="ECO:0000313" key="5">
    <source>
        <dbReference type="Proteomes" id="UP000239203"/>
    </source>
</evidence>
<keyword evidence="1" id="KW-0723">Serine/threonine-protein kinase</keyword>
<organism evidence="4 5">
    <name type="scientific">Actinokineospora auranticolor</name>
    <dbReference type="NCBI Taxonomy" id="155976"/>
    <lineage>
        <taxon>Bacteria</taxon>
        <taxon>Bacillati</taxon>
        <taxon>Actinomycetota</taxon>
        <taxon>Actinomycetes</taxon>
        <taxon>Pseudonocardiales</taxon>
        <taxon>Pseudonocardiaceae</taxon>
        <taxon>Actinokineospora</taxon>
    </lineage>
</organism>
<feature type="domain" description="Histidine kinase/HSP90-like ATPase" evidence="2">
    <location>
        <begin position="206"/>
        <end position="312"/>
    </location>
</feature>
<reference evidence="4 5" key="1">
    <citation type="submission" date="2018-02" db="EMBL/GenBank/DDBJ databases">
        <title>Genomic Encyclopedia of Archaeal and Bacterial Type Strains, Phase II (KMG-II): from individual species to whole genera.</title>
        <authorList>
            <person name="Goeker M."/>
        </authorList>
    </citation>
    <scope>NUCLEOTIDE SEQUENCE [LARGE SCALE GENOMIC DNA]</scope>
    <source>
        <strain evidence="4 5">YU 961-1</strain>
    </source>
</reference>
<dbReference type="SUPFAM" id="SSF55874">
    <property type="entry name" value="ATPase domain of HSP90 chaperone/DNA topoisomerase II/histidine kinase"/>
    <property type="match status" value="1"/>
</dbReference>
<sequence>MSADVDSIKRGYDHAALCYATDRELVDAATAFLTDGLDGGEALVVALDRPRADLVLAALADPGAVTVLATGDLHWRPAVVIKSYGDLYTRLLDGGARAVRLLGEIPDRALTTAWDVWGRYESAVNYAWDRFPLRSMCAYDTRTTSSWVLDDVAKTHSLVVSAEGVPVRNSRYVEPPLFLSSPRPMVPYPIQDTPPVVDLVVTTPGAARSAVRTANRDSLAPRELDDVVMSVSEVVTNAIKYGTPPIRIRVWTAADHMTVTVHDRGPGPADPFAGLLPAPRPEGGGYGLWLAHQLCHHVTFAGDSTGFTVRLTMGP</sequence>
<evidence type="ECO:0000313" key="4">
    <source>
        <dbReference type="EMBL" id="PPK68279.1"/>
    </source>
</evidence>
<evidence type="ECO:0000259" key="2">
    <source>
        <dbReference type="Pfam" id="PF13581"/>
    </source>
</evidence>
<evidence type="ECO:0000259" key="3">
    <source>
        <dbReference type="Pfam" id="PF14417"/>
    </source>
</evidence>
<dbReference type="NCBIfam" id="NF041045">
    <property type="entry name" value="RsbA_anti_sig"/>
    <property type="match status" value="1"/>
</dbReference>
<feature type="domain" description="MEDS" evidence="3">
    <location>
        <begin position="13"/>
        <end position="156"/>
    </location>
</feature>
<dbReference type="PANTHER" id="PTHR35526:SF3">
    <property type="entry name" value="ANTI-SIGMA-F FACTOR RSBW"/>
    <property type="match status" value="1"/>
</dbReference>
<dbReference type="InterPro" id="IPR047718">
    <property type="entry name" value="RsbA-like_anti_sig"/>
</dbReference>
<dbReference type="InterPro" id="IPR025847">
    <property type="entry name" value="MEDS_domain"/>
</dbReference>
<name>A0A2S6GSW5_9PSEU</name>
<comment type="caution">
    <text evidence="4">The sequence shown here is derived from an EMBL/GenBank/DDBJ whole genome shotgun (WGS) entry which is preliminary data.</text>
</comment>
<dbReference type="InterPro" id="IPR050267">
    <property type="entry name" value="Anti-sigma-factor_SerPK"/>
</dbReference>
<keyword evidence="4" id="KW-0418">Kinase</keyword>
<dbReference type="EMBL" id="PTIX01000005">
    <property type="protein sequence ID" value="PPK68279.1"/>
    <property type="molecule type" value="Genomic_DNA"/>
</dbReference>
<keyword evidence="4" id="KW-0808">Transferase</keyword>
<dbReference type="GO" id="GO:0004674">
    <property type="term" value="F:protein serine/threonine kinase activity"/>
    <property type="evidence" value="ECO:0007669"/>
    <property type="project" value="UniProtKB-KW"/>
</dbReference>
<dbReference type="Proteomes" id="UP000239203">
    <property type="component" value="Unassembled WGS sequence"/>
</dbReference>
<dbReference type="Pfam" id="PF13581">
    <property type="entry name" value="HATPase_c_2"/>
    <property type="match status" value="1"/>
</dbReference>
<dbReference type="InterPro" id="IPR036890">
    <property type="entry name" value="HATPase_C_sf"/>
</dbReference>
<dbReference type="Pfam" id="PF14417">
    <property type="entry name" value="MEDS"/>
    <property type="match status" value="1"/>
</dbReference>
<dbReference type="RefSeq" id="WP_181043433.1">
    <property type="nucleotide sequence ID" value="NZ_CP154825.1"/>
</dbReference>